<name>A0A7D8YI90_9HELO</name>
<dbReference type="PANTHER" id="PTHR35567">
    <property type="entry name" value="MALATE DEHYDROGENASE (AFU_ORTHOLOGUE AFUA_2G13800)"/>
    <property type="match status" value="1"/>
</dbReference>
<dbReference type="InterPro" id="IPR021851">
    <property type="entry name" value="DUF3455"/>
</dbReference>
<dbReference type="Pfam" id="PF11937">
    <property type="entry name" value="DUF3455"/>
    <property type="match status" value="1"/>
</dbReference>
<dbReference type="EMBL" id="QGMG01000886">
    <property type="protein sequence ID" value="TVY51173.1"/>
    <property type="molecule type" value="Genomic_DNA"/>
</dbReference>
<evidence type="ECO:0008006" key="4">
    <source>
        <dbReference type="Google" id="ProtNLM"/>
    </source>
</evidence>
<dbReference type="AlphaFoldDB" id="A0A7D8YI90"/>
<dbReference type="Proteomes" id="UP000481288">
    <property type="component" value="Unassembled WGS sequence"/>
</dbReference>
<gene>
    <name evidence="2" type="ORF">LCER1_G007469</name>
</gene>
<comment type="caution">
    <text evidence="2">The sequence shown here is derived from an EMBL/GenBank/DDBJ whole genome shotgun (WGS) entry which is preliminary data.</text>
</comment>
<evidence type="ECO:0000256" key="1">
    <source>
        <dbReference type="SAM" id="SignalP"/>
    </source>
</evidence>
<dbReference type="OrthoDB" id="1859733at2759"/>
<sequence length="262" mass="27176">MLCNLWVASALCAVALSAPAIPYSSGAAERPTEMKVLSDYFNMLGSKVQAGKQMAEAPVCDLSKAILPTASPTALPNASKGLVLKHVAIGRGTQNYSCSTANSTAPPAAVGALATLYNASCVASTYPDLLNILPSVALQFNLTSVSQASLTPSNLAISGHHLFTNTTTPFFTLNTDAMQLGVAPCAKNNSVSAPTGAVKGQYDQGFGAVPWLKLTARSGATGNLEEVYRVNTAGGNPPATCAGMPATFEVQYAAEYWFYQKA</sequence>
<feature type="signal peptide" evidence="1">
    <location>
        <begin position="1"/>
        <end position="17"/>
    </location>
</feature>
<protein>
    <recommendedName>
        <fullName evidence="4">Malate dehydrogenase</fullName>
    </recommendedName>
</protein>
<accession>A0A7D8YI90</accession>
<keyword evidence="3" id="KW-1185">Reference proteome</keyword>
<feature type="chain" id="PRO_5028809688" description="Malate dehydrogenase" evidence="1">
    <location>
        <begin position="18"/>
        <end position="262"/>
    </location>
</feature>
<proteinExistence type="predicted"/>
<dbReference type="PANTHER" id="PTHR35567:SF1">
    <property type="entry name" value="CONSERVED FUNGAL PROTEIN (AFU_ORTHOLOGUE AFUA_1G14230)"/>
    <property type="match status" value="1"/>
</dbReference>
<evidence type="ECO:0000313" key="3">
    <source>
        <dbReference type="Proteomes" id="UP000481288"/>
    </source>
</evidence>
<keyword evidence="1" id="KW-0732">Signal</keyword>
<evidence type="ECO:0000313" key="2">
    <source>
        <dbReference type="EMBL" id="TVY51173.1"/>
    </source>
</evidence>
<organism evidence="2 3">
    <name type="scientific">Lachnellula cervina</name>
    <dbReference type="NCBI Taxonomy" id="1316786"/>
    <lineage>
        <taxon>Eukaryota</taxon>
        <taxon>Fungi</taxon>
        <taxon>Dikarya</taxon>
        <taxon>Ascomycota</taxon>
        <taxon>Pezizomycotina</taxon>
        <taxon>Leotiomycetes</taxon>
        <taxon>Helotiales</taxon>
        <taxon>Lachnaceae</taxon>
        <taxon>Lachnellula</taxon>
    </lineage>
</organism>
<reference evidence="2 3" key="1">
    <citation type="submission" date="2018-05" db="EMBL/GenBank/DDBJ databases">
        <title>Whole genome sequencing for identification of molecular markers to develop diagnostic detection tools for the regulated plant pathogen Lachnellula willkommii.</title>
        <authorList>
            <person name="Giroux E."/>
            <person name="Bilodeau G."/>
        </authorList>
    </citation>
    <scope>NUCLEOTIDE SEQUENCE [LARGE SCALE GENOMIC DNA]</scope>
    <source>
        <strain evidence="2 3">CBS 625.97</strain>
    </source>
</reference>